<evidence type="ECO:0000259" key="2">
    <source>
        <dbReference type="PROSITE" id="PS50878"/>
    </source>
</evidence>
<gene>
    <name evidence="4" type="ORF">HOLleu_26545</name>
</gene>
<dbReference type="Gene3D" id="3.30.70.270">
    <property type="match status" value="2"/>
</dbReference>
<feature type="domain" description="Integrase catalytic" evidence="3">
    <location>
        <begin position="978"/>
        <end position="1153"/>
    </location>
</feature>
<evidence type="ECO:0000259" key="3">
    <source>
        <dbReference type="PROSITE" id="PS50994"/>
    </source>
</evidence>
<dbReference type="Pfam" id="PF00078">
    <property type="entry name" value="RVT_1"/>
    <property type="match status" value="1"/>
</dbReference>
<feature type="region of interest" description="Disordered" evidence="1">
    <location>
        <begin position="1218"/>
        <end position="1243"/>
    </location>
</feature>
<dbReference type="OrthoDB" id="6147533at2759"/>
<sequence>MADCYRKPKELKFEGNQAQNWKEFKEDFEIFVEAAHSEKTDKQKAYLLLNLAGREAIEKSRSFTYDAARGESKEKLTTLLEKFETLCDPVKNLTMERYAFNSRNQKEGEPLSMYIACLRDLANTCEFGDLKDSLLTDRIVCGIRNNSLRKTLLKETKLTLVKAVELCSVHEKTEAHLKSFDKVNISESVDYVSKKHGNTSRTRSRPKSTSESKSGQNPSSSKGSSSISCKCKWCGKNVRHKRHECPANGMECFKCHKIGHFAAVCRSKSDDSGKNTNRGQQRERVNEIEEFSDSDFLGEVEIDSVDDTDWLAKVQVNGDIIEFKIDTGARVNVIGESHDIVRNLRLSDSNKTLTGPGQTPLKCLGSANVKFKYKSNEVEDKIYVIAKQKVPLLSRKTSVELGMVTRIDSVNQENFIDTKYSEFSDMFRGLGVMKDVKCKIQLKEDASPVCVMTPRKVSQPLLPKIKASLDKMERLKVISPVKEPTEWCSGIVCVRKPDDTVRICVDLTELNKSVKREVYPMGNVDANLAKLANSTMFTKLNCNNGFWQLPLDEESRLLTTFITPYGRYCFNRMPPGVTCAPEIFQRQMSEIVKDLPFVICQMDDILIHSSPESHIDCVKQTLQKLKAAGVTLNKSKCAFHKSSVKFLGHIIDETGIHVDDDKIEAITKYQQPKSVSDLRRFLGMVNQVGKFVPRLADLRKPLNDLLCKNVPWYWGHAQEKAFEEIKNVLISTEVLAHYDPKLETIVATDASVAGLGAVLYQIQPDGKRRPVFHASRSLNDAERNYAVIEKEALAVCWGCDKFSEYLLGLEFTVETDHKPLVSLLMTKELTKLPPRILRFRLRLMRYGPRVVYVPGKDQEIKEAQMCDEECRQIREYCMSGWPPYKPGTPFMQKYFEHQSHFTVVDDLVVYDARIVVPRELRRDILSKIHQGHLGITKCRSRARSSVWWPGMSKMIEEMVKDCEICRKYNPPKTEPLLPTALPSRAWEQVGTDLFHHKGSDYIIVVDYYSRWFEIEKLGDTSSKGVIKSLKKTFSTHGIPDLVVSDNGPQYSSAEFRDFAKLWKFSHITSSPKFPQSNGEAERAVKTAKALLNKNDDPYLALLSYRTSPLLNGKSPSELLMNRKLATQLPILESQLTTKADLSEIPSKEEQSREKLKQWFDKRHRVGELPNLQKGDNVYVTDLKRNGTIVEKRPEPRSYSVETDNGNIVRRNRRAIIQVSPPNTDPDQQTQQPSGDPPVTTRSGRVVKTPTRFKDFVMY</sequence>
<accession>A0A9Q1BP51</accession>
<dbReference type="InterPro" id="IPR001584">
    <property type="entry name" value="Integrase_cat-core"/>
</dbReference>
<dbReference type="PROSITE" id="PS50878">
    <property type="entry name" value="RT_POL"/>
    <property type="match status" value="1"/>
</dbReference>
<name>A0A9Q1BP51_HOLLE</name>
<dbReference type="FunFam" id="3.10.20.370:FF:000001">
    <property type="entry name" value="Retrovirus-related Pol polyprotein from transposon 17.6-like protein"/>
    <property type="match status" value="1"/>
</dbReference>
<dbReference type="Pfam" id="PF17921">
    <property type="entry name" value="Integrase_H2C2"/>
    <property type="match status" value="1"/>
</dbReference>
<dbReference type="InterPro" id="IPR043502">
    <property type="entry name" value="DNA/RNA_pol_sf"/>
</dbReference>
<dbReference type="PROSITE" id="PS50994">
    <property type="entry name" value="INTEGRASE"/>
    <property type="match status" value="1"/>
</dbReference>
<dbReference type="Gene3D" id="1.10.340.70">
    <property type="match status" value="1"/>
</dbReference>
<organism evidence="4 5">
    <name type="scientific">Holothuria leucospilota</name>
    <name type="common">Black long sea cucumber</name>
    <name type="synonym">Mertensiothuria leucospilota</name>
    <dbReference type="NCBI Taxonomy" id="206669"/>
    <lineage>
        <taxon>Eukaryota</taxon>
        <taxon>Metazoa</taxon>
        <taxon>Echinodermata</taxon>
        <taxon>Eleutherozoa</taxon>
        <taxon>Echinozoa</taxon>
        <taxon>Holothuroidea</taxon>
        <taxon>Aspidochirotacea</taxon>
        <taxon>Aspidochirotida</taxon>
        <taxon>Holothuriidae</taxon>
        <taxon>Holothuria</taxon>
    </lineage>
</organism>
<proteinExistence type="predicted"/>
<dbReference type="InterPro" id="IPR000477">
    <property type="entry name" value="RT_dom"/>
</dbReference>
<dbReference type="Gene3D" id="2.40.70.10">
    <property type="entry name" value="Acid Proteases"/>
    <property type="match status" value="1"/>
</dbReference>
<dbReference type="CDD" id="cd01647">
    <property type="entry name" value="RT_LTR"/>
    <property type="match status" value="1"/>
</dbReference>
<dbReference type="InterPro" id="IPR021109">
    <property type="entry name" value="Peptidase_aspartic_dom_sf"/>
</dbReference>
<dbReference type="InterPro" id="IPR041577">
    <property type="entry name" value="RT_RNaseH_2"/>
</dbReference>
<dbReference type="SUPFAM" id="SSF53098">
    <property type="entry name" value="Ribonuclease H-like"/>
    <property type="match status" value="1"/>
</dbReference>
<dbReference type="CDD" id="cd09274">
    <property type="entry name" value="RNase_HI_RT_Ty3"/>
    <property type="match status" value="1"/>
</dbReference>
<dbReference type="EMBL" id="JAIZAY010000013">
    <property type="protein sequence ID" value="KAJ8030205.1"/>
    <property type="molecule type" value="Genomic_DNA"/>
</dbReference>
<dbReference type="GO" id="GO:0008270">
    <property type="term" value="F:zinc ion binding"/>
    <property type="evidence" value="ECO:0007669"/>
    <property type="project" value="InterPro"/>
</dbReference>
<dbReference type="PANTHER" id="PTHR37984:SF9">
    <property type="entry name" value="INTEGRASE CATALYTIC DOMAIN-CONTAINING PROTEIN"/>
    <property type="match status" value="1"/>
</dbReference>
<dbReference type="AlphaFoldDB" id="A0A9Q1BP51"/>
<evidence type="ECO:0000313" key="5">
    <source>
        <dbReference type="Proteomes" id="UP001152320"/>
    </source>
</evidence>
<feature type="domain" description="Reverse transcriptase" evidence="2">
    <location>
        <begin position="475"/>
        <end position="651"/>
    </location>
</feature>
<dbReference type="Gene3D" id="3.30.420.10">
    <property type="entry name" value="Ribonuclease H-like superfamily/Ribonuclease H"/>
    <property type="match status" value="1"/>
</dbReference>
<evidence type="ECO:0000313" key="4">
    <source>
        <dbReference type="EMBL" id="KAJ8030205.1"/>
    </source>
</evidence>
<dbReference type="InterPro" id="IPR043128">
    <property type="entry name" value="Rev_trsase/Diguanyl_cyclase"/>
</dbReference>
<feature type="region of interest" description="Disordered" evidence="1">
    <location>
        <begin position="192"/>
        <end position="228"/>
    </location>
</feature>
<dbReference type="SMART" id="SM00343">
    <property type="entry name" value="ZnF_C2HC"/>
    <property type="match status" value="2"/>
</dbReference>
<keyword evidence="5" id="KW-1185">Reference proteome</keyword>
<dbReference type="SUPFAM" id="SSF50630">
    <property type="entry name" value="Acid proteases"/>
    <property type="match status" value="1"/>
</dbReference>
<dbReference type="GO" id="GO:0015074">
    <property type="term" value="P:DNA integration"/>
    <property type="evidence" value="ECO:0007669"/>
    <property type="project" value="InterPro"/>
</dbReference>
<dbReference type="InterPro" id="IPR041588">
    <property type="entry name" value="Integrase_H2C2"/>
</dbReference>
<dbReference type="Pfam" id="PF00665">
    <property type="entry name" value="rve"/>
    <property type="match status" value="1"/>
</dbReference>
<feature type="compositionally biased region" description="Low complexity" evidence="1">
    <location>
        <begin position="207"/>
        <end position="228"/>
    </location>
</feature>
<dbReference type="InterPro" id="IPR012337">
    <property type="entry name" value="RNaseH-like_sf"/>
</dbReference>
<feature type="compositionally biased region" description="Basic residues" evidence="1">
    <location>
        <begin position="194"/>
        <end position="206"/>
    </location>
</feature>
<evidence type="ECO:0008006" key="6">
    <source>
        <dbReference type="Google" id="ProtNLM"/>
    </source>
</evidence>
<protein>
    <recommendedName>
        <fullName evidence="6">Endonuclease</fullName>
    </recommendedName>
</protein>
<dbReference type="Gene3D" id="3.10.10.10">
    <property type="entry name" value="HIV Type 1 Reverse Transcriptase, subunit A, domain 1"/>
    <property type="match status" value="1"/>
</dbReference>
<dbReference type="FunFam" id="1.10.340.70:FF:000003">
    <property type="entry name" value="Protein CBG25708"/>
    <property type="match status" value="1"/>
</dbReference>
<comment type="caution">
    <text evidence="4">The sequence shown here is derived from an EMBL/GenBank/DDBJ whole genome shotgun (WGS) entry which is preliminary data.</text>
</comment>
<dbReference type="InterPro" id="IPR001878">
    <property type="entry name" value="Znf_CCHC"/>
</dbReference>
<dbReference type="Proteomes" id="UP001152320">
    <property type="component" value="Chromosome 13"/>
</dbReference>
<feature type="compositionally biased region" description="Low complexity" evidence="1">
    <location>
        <begin position="1219"/>
        <end position="1237"/>
    </location>
</feature>
<dbReference type="Pfam" id="PF17919">
    <property type="entry name" value="RT_RNaseH_2"/>
    <property type="match status" value="1"/>
</dbReference>
<dbReference type="PANTHER" id="PTHR37984">
    <property type="entry name" value="PROTEIN CBG26694"/>
    <property type="match status" value="1"/>
</dbReference>
<dbReference type="InterPro" id="IPR050951">
    <property type="entry name" value="Retrovirus_Pol_polyprotein"/>
</dbReference>
<dbReference type="InterPro" id="IPR036397">
    <property type="entry name" value="RNaseH_sf"/>
</dbReference>
<dbReference type="GO" id="GO:0003676">
    <property type="term" value="F:nucleic acid binding"/>
    <property type="evidence" value="ECO:0007669"/>
    <property type="project" value="InterPro"/>
</dbReference>
<dbReference type="SUPFAM" id="SSF56672">
    <property type="entry name" value="DNA/RNA polymerases"/>
    <property type="match status" value="1"/>
</dbReference>
<evidence type="ECO:0000256" key="1">
    <source>
        <dbReference type="SAM" id="MobiDB-lite"/>
    </source>
</evidence>
<dbReference type="FunFam" id="3.30.420.10:FF:000063">
    <property type="entry name" value="Retrovirus-related Pol polyprotein from transposon 297-like Protein"/>
    <property type="match status" value="1"/>
</dbReference>
<dbReference type="FunFam" id="3.30.70.270:FF:000026">
    <property type="entry name" value="Transposon Ty3-G Gag-Pol polyprotein"/>
    <property type="match status" value="1"/>
</dbReference>
<reference evidence="4" key="1">
    <citation type="submission" date="2021-10" db="EMBL/GenBank/DDBJ databases">
        <title>Tropical sea cucumber genome reveals ecological adaptation and Cuvierian tubules defense mechanism.</title>
        <authorList>
            <person name="Chen T."/>
        </authorList>
    </citation>
    <scope>NUCLEOTIDE SEQUENCE</scope>
    <source>
        <strain evidence="4">Nanhai2018</strain>
        <tissue evidence="4">Muscle</tissue>
    </source>
</reference>